<dbReference type="InterPro" id="IPR045055">
    <property type="entry name" value="DNA2/NAM7-like"/>
</dbReference>
<organism evidence="5 6">
    <name type="scientific">Panagrolaimus superbus</name>
    <dbReference type="NCBI Taxonomy" id="310955"/>
    <lineage>
        <taxon>Eukaryota</taxon>
        <taxon>Metazoa</taxon>
        <taxon>Ecdysozoa</taxon>
        <taxon>Nematoda</taxon>
        <taxon>Chromadorea</taxon>
        <taxon>Rhabditida</taxon>
        <taxon>Tylenchina</taxon>
        <taxon>Panagrolaimomorpha</taxon>
        <taxon>Panagrolaimoidea</taxon>
        <taxon>Panagrolaimidae</taxon>
        <taxon>Panagrolaimus</taxon>
    </lineage>
</organism>
<dbReference type="SUPFAM" id="SSF52540">
    <property type="entry name" value="P-loop containing nucleoside triphosphate hydrolases"/>
    <property type="match status" value="1"/>
</dbReference>
<dbReference type="GO" id="GO:0005829">
    <property type="term" value="C:cytosol"/>
    <property type="evidence" value="ECO:0007669"/>
    <property type="project" value="TreeGrafter"/>
</dbReference>
<dbReference type="InterPro" id="IPR041677">
    <property type="entry name" value="DNA2/NAM7_AAA_11"/>
</dbReference>
<evidence type="ECO:0000256" key="1">
    <source>
        <dbReference type="SAM" id="Coils"/>
    </source>
</evidence>
<dbReference type="WBParaSite" id="PSU_v2.g13637.t1">
    <property type="protein sequence ID" value="PSU_v2.g13637.t1"/>
    <property type="gene ID" value="PSU_v2.g13637"/>
</dbReference>
<dbReference type="PANTHER" id="PTHR10887">
    <property type="entry name" value="DNA2/NAM7 HELICASE FAMILY"/>
    <property type="match status" value="1"/>
</dbReference>
<proteinExistence type="predicted"/>
<feature type="region of interest" description="Disordered" evidence="2">
    <location>
        <begin position="69"/>
        <end position="91"/>
    </location>
</feature>
<dbReference type="InterPro" id="IPR027417">
    <property type="entry name" value="P-loop_NTPase"/>
</dbReference>
<dbReference type="Proteomes" id="UP000887577">
    <property type="component" value="Unplaced"/>
</dbReference>
<feature type="region of interest" description="Disordered" evidence="2">
    <location>
        <begin position="1"/>
        <end position="30"/>
    </location>
</feature>
<feature type="domain" description="DNA2/NAM7 helicase-like C-terminal" evidence="4">
    <location>
        <begin position="703"/>
        <end position="894"/>
    </location>
</feature>
<evidence type="ECO:0000256" key="2">
    <source>
        <dbReference type="SAM" id="MobiDB-lite"/>
    </source>
</evidence>
<dbReference type="PANTHER" id="PTHR10887:SF322">
    <property type="entry name" value="HELICASE MOV-10"/>
    <property type="match status" value="1"/>
</dbReference>
<dbReference type="InterPro" id="IPR047187">
    <property type="entry name" value="SF1_C_Upf1"/>
</dbReference>
<evidence type="ECO:0000313" key="5">
    <source>
        <dbReference type="Proteomes" id="UP000887577"/>
    </source>
</evidence>
<dbReference type="GO" id="GO:0043186">
    <property type="term" value="C:P granule"/>
    <property type="evidence" value="ECO:0007669"/>
    <property type="project" value="TreeGrafter"/>
</dbReference>
<dbReference type="Pfam" id="PF13086">
    <property type="entry name" value="AAA_11"/>
    <property type="match status" value="2"/>
</dbReference>
<dbReference type="Pfam" id="PF13087">
    <property type="entry name" value="AAA_12"/>
    <property type="match status" value="1"/>
</dbReference>
<dbReference type="GO" id="GO:0035194">
    <property type="term" value="P:regulatory ncRNA-mediated post-transcriptional gene silencing"/>
    <property type="evidence" value="ECO:0007669"/>
    <property type="project" value="TreeGrafter"/>
</dbReference>
<keyword evidence="5" id="KW-1185">Reference proteome</keyword>
<evidence type="ECO:0000313" key="6">
    <source>
        <dbReference type="WBParaSite" id="PSU_v2.g13637.t1"/>
    </source>
</evidence>
<reference evidence="6" key="1">
    <citation type="submission" date="2022-11" db="UniProtKB">
        <authorList>
            <consortium name="WormBaseParasite"/>
        </authorList>
    </citation>
    <scope>IDENTIFICATION</scope>
</reference>
<dbReference type="CDD" id="cd18808">
    <property type="entry name" value="SF1_C_Upf1"/>
    <property type="match status" value="1"/>
</dbReference>
<sequence length="936" mass="104922">MGTRQNKKKILIDTSASKTSSNGNGLKSLSGLNLINKNELTSKIQPVDSGENQSPKLLSSSINKIKPKLLHSNQQKPATVSKTFSSNSSSSTELQPLASILTTAAGANNSEASRKVVNSTSKISNGKKTEIKKITVSVPKKQETTPTLNKQKKKKTWNEKKSLNRLNDINKNNNQKNSNFGFVLPEETLSIENYYKSCNLTYKNGVYLDPNGVENEFLMGCLIFDENKNFADGPLQPDKVLPDIYLSVLNAARANKKILSSKLLKCLPNNFEILSKLRKKIVTPEDAGKKFEVFTYLQLIEEFLESDEPLAKGATITCEAKQSEEVEQQKNRLQNSEKNEEKKVNKSVLYVSIPFEKDSHVEENIKFMGILYLIPDNDVKNNVSTIILEVKVAKILPSVKKGPTNLITVIGKKELKQLRDLGENIKKTFSIFVVPYVMATNAILKSVKAITSKTDLASKVFPPYKNNANDILKFRKQMFSGLDSLFYSSTKSFNQKQKEAIYSMTRPVNTTFILFGPPGTGKTYTLVETIRQLLNPSSKKTSTTDRTILVCTPSNMAADAIAEGIIDGNFLQTGEIFRLVSVSRDTFKRNLKLDCITQRQVLTDNREQTICTIYDLPNTALLKEYKIIICTLGSIPKLCLFLEPGHFSHIFVDEAAQAPEMDVWLAVGHLATRDTRIILAGDPKQLGPVTTVNLLSTNENYGYKKSLLARLVDKNVFNNDPRYLIQLTENHRSHEGIVKISSELFYENTLIATKPIGHDSLCRLPFLQKNNFPILFHSVNSGKEETSVETRSKRNLAEVSVIVEYVKKCLHQNVAAEDIGVVSPYTYQAESIRKSLNNKDITVDTVEKYQGSERRVIIISCVRTCGKLGFMADNLRFNTAITRAKHLLIVVGHVDSMSTQKSWKRFIDYCGQNGSLVKDFQKNHESIQHSLARLRI</sequence>
<name>A0A914Y7Q6_9BILA</name>
<feature type="domain" description="DNA2/NAM7 helicase helicase" evidence="3">
    <location>
        <begin position="611"/>
        <end position="690"/>
    </location>
</feature>
<dbReference type="GO" id="GO:0004386">
    <property type="term" value="F:helicase activity"/>
    <property type="evidence" value="ECO:0007669"/>
    <property type="project" value="InterPro"/>
</dbReference>
<dbReference type="InterPro" id="IPR041679">
    <property type="entry name" value="DNA2/NAM7-like_C"/>
</dbReference>
<dbReference type="AlphaFoldDB" id="A0A914Y7Q6"/>
<evidence type="ECO:0000259" key="4">
    <source>
        <dbReference type="Pfam" id="PF13087"/>
    </source>
</evidence>
<feature type="domain" description="DNA2/NAM7 helicase helicase" evidence="3">
    <location>
        <begin position="493"/>
        <end position="589"/>
    </location>
</feature>
<feature type="compositionally biased region" description="Low complexity" evidence="2">
    <location>
        <begin position="20"/>
        <end position="30"/>
    </location>
</feature>
<evidence type="ECO:0000259" key="3">
    <source>
        <dbReference type="Pfam" id="PF13086"/>
    </source>
</evidence>
<accession>A0A914Y7Q6</accession>
<keyword evidence="1" id="KW-0175">Coiled coil</keyword>
<feature type="coiled-coil region" evidence="1">
    <location>
        <begin position="316"/>
        <end position="346"/>
    </location>
</feature>
<feature type="compositionally biased region" description="Low complexity" evidence="2">
    <location>
        <begin position="79"/>
        <end position="91"/>
    </location>
</feature>
<dbReference type="Gene3D" id="3.40.50.300">
    <property type="entry name" value="P-loop containing nucleotide triphosphate hydrolases"/>
    <property type="match status" value="2"/>
</dbReference>
<protein>
    <submittedName>
        <fullName evidence="6">RNA helicase</fullName>
    </submittedName>
</protein>